<reference evidence="5 6" key="1">
    <citation type="submission" date="2014-11" db="EMBL/GenBank/DDBJ databases">
        <title>A Rickettsiales Symbiont of Amoebae With Ancient Features.</title>
        <authorList>
            <person name="Schulz F."/>
            <person name="Martijn J."/>
            <person name="Wascher F."/>
            <person name="Kostanjsek R."/>
            <person name="Ettema T.J."/>
            <person name="Horn M."/>
        </authorList>
    </citation>
    <scope>NUCLEOTIDE SEQUENCE [LARGE SCALE GENOMIC DNA]</scope>
    <source>
        <strain evidence="5 6">UWC36</strain>
    </source>
</reference>
<dbReference type="PROSITE" id="PS01036">
    <property type="entry name" value="HSP70_3"/>
    <property type="match status" value="1"/>
</dbReference>
<dbReference type="InterPro" id="IPR043129">
    <property type="entry name" value="ATPase_NBD"/>
</dbReference>
<dbReference type="STRING" id="86105.NF27_CG01400"/>
<gene>
    <name evidence="5" type="primary">hscA_2</name>
    <name evidence="5" type="ORF">NF27_CG01400</name>
</gene>
<comment type="similarity">
    <text evidence="1 4">Belongs to the heat shock protein 70 family.</text>
</comment>
<dbReference type="NCBIfam" id="NF003520">
    <property type="entry name" value="PRK05183.1"/>
    <property type="match status" value="1"/>
</dbReference>
<dbReference type="InterPro" id="IPR018181">
    <property type="entry name" value="Heat_shock_70_CS"/>
</dbReference>
<evidence type="ECO:0000313" key="5">
    <source>
        <dbReference type="EMBL" id="KIE05960.1"/>
    </source>
</evidence>
<organism evidence="5 6">
    <name type="scientific">Candidatus Jidaibacter acanthamoebae</name>
    <dbReference type="NCBI Taxonomy" id="86105"/>
    <lineage>
        <taxon>Bacteria</taxon>
        <taxon>Pseudomonadati</taxon>
        <taxon>Pseudomonadota</taxon>
        <taxon>Alphaproteobacteria</taxon>
        <taxon>Rickettsiales</taxon>
        <taxon>Candidatus Midichloriaceae</taxon>
        <taxon>Candidatus Jidaibacter</taxon>
    </lineage>
</organism>
<evidence type="ECO:0000313" key="6">
    <source>
        <dbReference type="Proteomes" id="UP000031258"/>
    </source>
</evidence>
<dbReference type="PROSITE" id="PS00329">
    <property type="entry name" value="HSP70_2"/>
    <property type="match status" value="1"/>
</dbReference>
<sequence length="505" mass="55632">MILFDIQEPGETESYPIGKSIGIDLGTTNSLVAVSSNRQPVIIADKISGKKILPSIVAFENNRSYVGNDALNHSTYISSIKRLMGRGIEDIRGLHLPYDINQSSNQNLIKLNINNTIKDPIEISAEILKELKKRAEEYLGEHIENTVITVPAYFDDAARVATKNAAQIAGLKVLRLLNEPTAAAIAYSLDKNESGIFAVYDFGGGTFDVSILRLEKGIFQVLATGGDVELGGDELDKAIVTHFTDQKLNISSLQIYLREARKIKEYLTGNTNWQGEILNKKYSLSQIEFNNLIKPYVSKTIKIFKDVLKQAEIEINDISEIILVGGSTRVPYIKAALTQAFGKQPLDTINPEEIVALGAAIQAEALTYGSDNILLDVTPLSLGIELMGGISEIIIPRNSPLPTQQKRMYTTHSDGQTGLKIHVIQGESEKVSECRSLAHFELKGLPQLPAGEPRIEITFKIDADGILTVTAYEKLTETKQEIEIKPAYGLKEEEVLSLLQKNNII</sequence>
<proteinExistence type="inferred from homology"/>
<evidence type="ECO:0000256" key="3">
    <source>
        <dbReference type="ARBA" id="ARBA00022840"/>
    </source>
</evidence>
<dbReference type="Gene3D" id="3.30.420.40">
    <property type="match status" value="2"/>
</dbReference>
<dbReference type="Gene3D" id="3.90.640.10">
    <property type="entry name" value="Actin, Chain A, domain 4"/>
    <property type="match status" value="1"/>
</dbReference>
<keyword evidence="2 4" id="KW-0547">Nucleotide-binding</keyword>
<dbReference type="SUPFAM" id="SSF53067">
    <property type="entry name" value="Actin-like ATPase domain"/>
    <property type="match status" value="2"/>
</dbReference>
<comment type="caution">
    <text evidence="5">The sequence shown here is derived from an EMBL/GenBank/DDBJ whole genome shotgun (WGS) entry which is preliminary data.</text>
</comment>
<dbReference type="Gene3D" id="2.60.34.10">
    <property type="entry name" value="Substrate Binding Domain Of DNAk, Chain A, domain 1"/>
    <property type="match status" value="1"/>
</dbReference>
<protein>
    <submittedName>
        <fullName evidence="5">Chaperone protein HscA-like protein</fullName>
    </submittedName>
</protein>
<dbReference type="SUPFAM" id="SSF100920">
    <property type="entry name" value="Heat shock protein 70kD (HSP70), peptide-binding domain"/>
    <property type="match status" value="1"/>
</dbReference>
<evidence type="ECO:0000256" key="4">
    <source>
        <dbReference type="RuleBase" id="RU003322"/>
    </source>
</evidence>
<name>A0A0C1R0X9_9RICK</name>
<accession>A0A0C1R0X9</accession>
<dbReference type="Pfam" id="PF00012">
    <property type="entry name" value="HSP70"/>
    <property type="match status" value="1"/>
</dbReference>
<dbReference type="PROSITE" id="PS00297">
    <property type="entry name" value="HSP70_1"/>
    <property type="match status" value="1"/>
</dbReference>
<keyword evidence="6" id="KW-1185">Reference proteome</keyword>
<dbReference type="AlphaFoldDB" id="A0A0C1R0X9"/>
<dbReference type="InterPro" id="IPR029047">
    <property type="entry name" value="HSP70_peptide-bd_sf"/>
</dbReference>
<dbReference type="GO" id="GO:0005524">
    <property type="term" value="F:ATP binding"/>
    <property type="evidence" value="ECO:0007669"/>
    <property type="project" value="UniProtKB-KW"/>
</dbReference>
<dbReference type="Proteomes" id="UP000031258">
    <property type="component" value="Unassembled WGS sequence"/>
</dbReference>
<evidence type="ECO:0000256" key="2">
    <source>
        <dbReference type="ARBA" id="ARBA00022741"/>
    </source>
</evidence>
<keyword evidence="3 4" id="KW-0067">ATP-binding</keyword>
<dbReference type="RefSeq" id="WP_053332493.1">
    <property type="nucleotide sequence ID" value="NZ_JSWE01000058.1"/>
</dbReference>
<dbReference type="EMBL" id="JSWE01000058">
    <property type="protein sequence ID" value="KIE05960.1"/>
    <property type="molecule type" value="Genomic_DNA"/>
</dbReference>
<dbReference type="OrthoDB" id="9766019at2"/>
<dbReference type="GO" id="GO:0140662">
    <property type="term" value="F:ATP-dependent protein folding chaperone"/>
    <property type="evidence" value="ECO:0007669"/>
    <property type="project" value="InterPro"/>
</dbReference>
<evidence type="ECO:0000256" key="1">
    <source>
        <dbReference type="ARBA" id="ARBA00007381"/>
    </source>
</evidence>
<dbReference type="PANTHER" id="PTHR19375">
    <property type="entry name" value="HEAT SHOCK PROTEIN 70KDA"/>
    <property type="match status" value="1"/>
</dbReference>
<dbReference type="PATRIC" id="fig|86105.3.peg.374"/>
<dbReference type="PRINTS" id="PR00301">
    <property type="entry name" value="HEATSHOCK70"/>
</dbReference>
<dbReference type="InterPro" id="IPR013126">
    <property type="entry name" value="Hsp_70_fam"/>
</dbReference>